<keyword evidence="3" id="KW-1185">Reference proteome</keyword>
<dbReference type="RefSeq" id="WP_144706132.1">
    <property type="nucleotide sequence ID" value="NZ_VNJJ01000016.1"/>
</dbReference>
<comment type="caution">
    <text evidence="2">The sequence shown here is derived from an EMBL/GenBank/DDBJ whole genome shotgun (WGS) entry which is preliminary data.</text>
</comment>
<accession>A0A559J984</accession>
<dbReference type="AlphaFoldDB" id="A0A559J984"/>
<feature type="domain" description="Fungal lipase-type" evidence="1">
    <location>
        <begin position="65"/>
        <end position="195"/>
    </location>
</feature>
<dbReference type="Gene3D" id="3.40.50.1820">
    <property type="entry name" value="alpha/beta hydrolase"/>
    <property type="match status" value="1"/>
</dbReference>
<proteinExistence type="predicted"/>
<sequence>MDGFDNRTAIFLAAVCSQTYAQFNDPKGEFVVPRPYEQIGEIHARSLTGRSERFGFVLQSDTHVIIAFRGTSTTSDWVSDAMASQVKYRWADNAGMSHRGFSNIYRSARDGILGLLKGINTDKAMYLTGHSLGGALSTLCGMDMAANTEFPAPTVYSFASPRVGDPDFTGAFQGKVGRSYRVHNRFDVVPLLPPAEFTLPKRDITFHYEHVRDSEQLTFNNGSVPGNHAIGSYYSELAKRDPRFVESLNAMNPGFCPSPSRYRFESSTRTSLVAPV</sequence>
<dbReference type="Proteomes" id="UP000316330">
    <property type="component" value="Unassembled WGS sequence"/>
</dbReference>
<name>A0A559J984_9BACL</name>
<dbReference type="PANTHER" id="PTHR45856">
    <property type="entry name" value="ALPHA/BETA-HYDROLASES SUPERFAMILY PROTEIN"/>
    <property type="match status" value="1"/>
</dbReference>
<protein>
    <submittedName>
        <fullName evidence="2">Lipase family protein</fullName>
    </submittedName>
</protein>
<dbReference type="PANTHER" id="PTHR45856:SF24">
    <property type="entry name" value="FUNGAL LIPASE-LIKE DOMAIN-CONTAINING PROTEIN"/>
    <property type="match status" value="1"/>
</dbReference>
<dbReference type="OrthoDB" id="5522031at2"/>
<evidence type="ECO:0000313" key="2">
    <source>
        <dbReference type="EMBL" id="TVX96458.1"/>
    </source>
</evidence>
<dbReference type="SUPFAM" id="SSF53474">
    <property type="entry name" value="alpha/beta-Hydrolases"/>
    <property type="match status" value="1"/>
</dbReference>
<organism evidence="2 3">
    <name type="scientific">Cohnella terricola</name>
    <dbReference type="NCBI Taxonomy" id="1289167"/>
    <lineage>
        <taxon>Bacteria</taxon>
        <taxon>Bacillati</taxon>
        <taxon>Bacillota</taxon>
        <taxon>Bacilli</taxon>
        <taxon>Bacillales</taxon>
        <taxon>Paenibacillaceae</taxon>
        <taxon>Cohnella</taxon>
    </lineage>
</organism>
<reference evidence="2 3" key="1">
    <citation type="submission" date="2019-07" db="EMBL/GenBank/DDBJ databases">
        <authorList>
            <person name="Kim J."/>
        </authorList>
    </citation>
    <scope>NUCLEOTIDE SEQUENCE [LARGE SCALE GENOMIC DNA]</scope>
    <source>
        <strain evidence="2 3">G13</strain>
    </source>
</reference>
<dbReference type="InterPro" id="IPR002921">
    <property type="entry name" value="Fungal_lipase-type"/>
</dbReference>
<evidence type="ECO:0000259" key="1">
    <source>
        <dbReference type="Pfam" id="PF01764"/>
    </source>
</evidence>
<dbReference type="Pfam" id="PF01764">
    <property type="entry name" value="Lipase_3"/>
    <property type="match status" value="1"/>
</dbReference>
<dbReference type="CDD" id="cd00519">
    <property type="entry name" value="Lipase_3"/>
    <property type="match status" value="1"/>
</dbReference>
<dbReference type="GO" id="GO:0006629">
    <property type="term" value="P:lipid metabolic process"/>
    <property type="evidence" value="ECO:0007669"/>
    <property type="project" value="InterPro"/>
</dbReference>
<dbReference type="InterPro" id="IPR051218">
    <property type="entry name" value="Sec_MonoDiacylglyc_Lipase"/>
</dbReference>
<dbReference type="EMBL" id="VNJJ01000016">
    <property type="protein sequence ID" value="TVX96458.1"/>
    <property type="molecule type" value="Genomic_DNA"/>
</dbReference>
<evidence type="ECO:0000313" key="3">
    <source>
        <dbReference type="Proteomes" id="UP000316330"/>
    </source>
</evidence>
<dbReference type="InterPro" id="IPR029058">
    <property type="entry name" value="AB_hydrolase_fold"/>
</dbReference>
<gene>
    <name evidence="2" type="ORF">FPZ45_20865</name>
</gene>